<name>A0A928UW30_9SPHI</name>
<protein>
    <submittedName>
        <fullName evidence="2">Uncharacterized protein</fullName>
    </submittedName>
</protein>
<sequence>MKPLIYLAIILIIAYASLRIGQFNVGILTDIVGICMFIVLVIIVSYWIFSSVKDLNKPTD</sequence>
<evidence type="ECO:0000256" key="1">
    <source>
        <dbReference type="SAM" id="Phobius"/>
    </source>
</evidence>
<proteinExistence type="predicted"/>
<keyword evidence="3" id="KW-1185">Reference proteome</keyword>
<dbReference type="EMBL" id="PRDK01000005">
    <property type="protein sequence ID" value="MBE8714023.1"/>
    <property type="molecule type" value="Genomic_DNA"/>
</dbReference>
<accession>A0A928UW30</accession>
<organism evidence="2 3">
    <name type="scientific">Sphingobacterium hungaricum</name>
    <dbReference type="NCBI Taxonomy" id="2082723"/>
    <lineage>
        <taxon>Bacteria</taxon>
        <taxon>Pseudomonadati</taxon>
        <taxon>Bacteroidota</taxon>
        <taxon>Sphingobacteriia</taxon>
        <taxon>Sphingobacteriales</taxon>
        <taxon>Sphingobacteriaceae</taxon>
        <taxon>Sphingobacterium</taxon>
    </lineage>
</organism>
<comment type="caution">
    <text evidence="2">The sequence shown here is derived from an EMBL/GenBank/DDBJ whole genome shotgun (WGS) entry which is preliminary data.</text>
</comment>
<dbReference type="AlphaFoldDB" id="A0A928UW30"/>
<dbReference type="Proteomes" id="UP000616201">
    <property type="component" value="Unassembled WGS sequence"/>
</dbReference>
<gene>
    <name evidence="2" type="ORF">C4F49_10060</name>
</gene>
<keyword evidence="1" id="KW-0812">Transmembrane</keyword>
<evidence type="ECO:0000313" key="3">
    <source>
        <dbReference type="Proteomes" id="UP000616201"/>
    </source>
</evidence>
<evidence type="ECO:0000313" key="2">
    <source>
        <dbReference type="EMBL" id="MBE8714023.1"/>
    </source>
</evidence>
<keyword evidence="1" id="KW-1133">Transmembrane helix</keyword>
<reference evidence="2" key="1">
    <citation type="submission" date="2018-02" db="EMBL/GenBank/DDBJ databases">
        <authorList>
            <person name="Vasarhelyi B.M."/>
            <person name="Deshmukh S."/>
            <person name="Balint B."/>
            <person name="Kukolya J."/>
        </authorList>
    </citation>
    <scope>NUCLEOTIDE SEQUENCE</scope>
    <source>
        <strain evidence="2">KB22</strain>
    </source>
</reference>
<keyword evidence="1" id="KW-0472">Membrane</keyword>
<feature type="transmembrane region" description="Helical" evidence="1">
    <location>
        <begin position="26"/>
        <end position="49"/>
    </location>
</feature>